<dbReference type="EMBL" id="VSWC01000119">
    <property type="protein sequence ID" value="KAA1083072.1"/>
    <property type="molecule type" value="Genomic_DNA"/>
</dbReference>
<dbReference type="Proteomes" id="UP000325313">
    <property type="component" value="Unassembled WGS sequence"/>
</dbReference>
<evidence type="ECO:0000313" key="4">
    <source>
        <dbReference type="EMBL" id="KAA1123995.1"/>
    </source>
</evidence>
<feature type="region of interest" description="Disordered" evidence="1">
    <location>
        <begin position="208"/>
        <end position="230"/>
    </location>
</feature>
<evidence type="ECO:0000256" key="1">
    <source>
        <dbReference type="SAM" id="MobiDB-lite"/>
    </source>
</evidence>
<feature type="compositionally biased region" description="Basic and acidic residues" evidence="1">
    <location>
        <begin position="208"/>
        <end position="218"/>
    </location>
</feature>
<organism evidence="3 5">
    <name type="scientific">Puccinia graminis f. sp. tritici</name>
    <dbReference type="NCBI Taxonomy" id="56615"/>
    <lineage>
        <taxon>Eukaryota</taxon>
        <taxon>Fungi</taxon>
        <taxon>Dikarya</taxon>
        <taxon>Basidiomycota</taxon>
        <taxon>Pucciniomycotina</taxon>
        <taxon>Pucciniomycetes</taxon>
        <taxon>Pucciniales</taxon>
        <taxon>Pucciniaceae</taxon>
        <taxon>Puccinia</taxon>
    </lineage>
</organism>
<proteinExistence type="predicted"/>
<feature type="chain" id="PRO_5033473666" evidence="2">
    <location>
        <begin position="25"/>
        <end position="355"/>
    </location>
</feature>
<evidence type="ECO:0000313" key="3">
    <source>
        <dbReference type="EMBL" id="KAA1083072.1"/>
    </source>
</evidence>
<protein>
    <submittedName>
        <fullName evidence="3">Uncharacterized protein</fullName>
    </submittedName>
</protein>
<accession>A0A5B0N2J7</accession>
<evidence type="ECO:0000256" key="2">
    <source>
        <dbReference type="SAM" id="SignalP"/>
    </source>
</evidence>
<dbReference type="AlphaFoldDB" id="A0A5B0N2J7"/>
<dbReference type="Proteomes" id="UP000324748">
    <property type="component" value="Unassembled WGS sequence"/>
</dbReference>
<sequence>MDPCAQDAYRWIQLFLADLTIVLGSSSPATHDRPLRNPGNLQPSFNQLGVKHPQNWTTLRQPTHQSQSWKKYWTQKSGGSQHPTFDPLKKQHKISVPKAAVYPARLVVQCKDINHSSHNTLERLEVYDEEQLVGENQSVGDERLVPDDLSVLEQFVINENNEDNQQNLVPIDYQPGADIPDSYQHYLLPYQCPRICYPQLPWPDHHDLHQNFNKEPHHNPFSHPQSLDVVNNQSRPDQQFVPNESKTYGFQQEYNNHSHEDYSDDFQENSSDPYNEDDDFDYFQQHCFDYKNHSDNPSNQYDYQQSDTGGVLGDENGFDDGNGFKNGNGFDDSNIGLDNGSFDDGFDDGYSSIYY</sequence>
<dbReference type="EMBL" id="VDEP01000205">
    <property type="protein sequence ID" value="KAA1123995.1"/>
    <property type="molecule type" value="Genomic_DNA"/>
</dbReference>
<reference evidence="5 6" key="1">
    <citation type="submission" date="2019-05" db="EMBL/GenBank/DDBJ databases">
        <title>Emergence of the Ug99 lineage of the wheat stem rust pathogen through somatic hybridization.</title>
        <authorList>
            <person name="Li F."/>
            <person name="Upadhyaya N.M."/>
            <person name="Sperschneider J."/>
            <person name="Matny O."/>
            <person name="Nguyen-Phuc H."/>
            <person name="Mago R."/>
            <person name="Raley C."/>
            <person name="Miller M.E."/>
            <person name="Silverstein K.A.T."/>
            <person name="Henningsen E."/>
            <person name="Hirsch C.D."/>
            <person name="Visser B."/>
            <person name="Pretorius Z.A."/>
            <person name="Steffenson B.J."/>
            <person name="Schwessinger B."/>
            <person name="Dodds P.N."/>
            <person name="Figueroa M."/>
        </authorList>
    </citation>
    <scope>NUCLEOTIDE SEQUENCE [LARGE SCALE GENOMIC DNA]</scope>
    <source>
        <strain evidence="3">21-0</strain>
        <strain evidence="4 6">Ug99</strain>
    </source>
</reference>
<gene>
    <name evidence="3" type="ORF">PGT21_024480</name>
    <name evidence="4" type="ORF">PGTUg99_017046</name>
</gene>
<keyword evidence="5" id="KW-1185">Reference proteome</keyword>
<comment type="caution">
    <text evidence="3">The sequence shown here is derived from an EMBL/GenBank/DDBJ whole genome shotgun (WGS) entry which is preliminary data.</text>
</comment>
<evidence type="ECO:0000313" key="6">
    <source>
        <dbReference type="Proteomes" id="UP000325313"/>
    </source>
</evidence>
<name>A0A5B0N2J7_PUCGR</name>
<keyword evidence="2" id="KW-0732">Signal</keyword>
<feature type="region of interest" description="Disordered" evidence="1">
    <location>
        <begin position="256"/>
        <end position="278"/>
    </location>
</feature>
<feature type="signal peptide" evidence="2">
    <location>
        <begin position="1"/>
        <end position="24"/>
    </location>
</feature>
<evidence type="ECO:0000313" key="5">
    <source>
        <dbReference type="Proteomes" id="UP000324748"/>
    </source>
</evidence>